<dbReference type="GO" id="GO:0006351">
    <property type="term" value="P:DNA-templated transcription"/>
    <property type="evidence" value="ECO:0007669"/>
    <property type="project" value="InterPro"/>
</dbReference>
<dbReference type="AlphaFoldDB" id="A0A6A6H6C0"/>
<evidence type="ECO:0000256" key="4">
    <source>
        <dbReference type="SAM" id="MobiDB-lite"/>
    </source>
</evidence>
<keyword evidence="7" id="KW-1185">Reference proteome</keyword>
<dbReference type="SUPFAM" id="SSF57701">
    <property type="entry name" value="Zn2/Cys6 DNA-binding domain"/>
    <property type="match status" value="1"/>
</dbReference>
<dbReference type="CDD" id="cd00067">
    <property type="entry name" value="GAL4"/>
    <property type="match status" value="1"/>
</dbReference>
<dbReference type="InterPro" id="IPR050613">
    <property type="entry name" value="Sec_Metabolite_Reg"/>
</dbReference>
<feature type="region of interest" description="Disordered" evidence="4">
    <location>
        <begin position="688"/>
        <end position="747"/>
    </location>
</feature>
<sequence>MPSDIPKRKRVAACSQCYQKKQKCNHGYPCSNCIRRRLPELCTYSFTNTAAPQPEDSDLIAESHNGPHPPDPSARSSRLSESRQASSSVPATSELDRKVSYQTSLSSCLGYFEGSKSNLFSLMEKFDLLNNQKLGSDFSAAVPDRMLPEIRACLDYYPKHSVVNCLIQHFFKEVNWIYEMIHPTLFLNRYEQWWRSFPGSNKESLEFGILILRICAYSAQFIPSKTHTTDELLGIPVDIIRTHCNRLATRLYRVCGELEGPQSLSCVHQLFYHACYVKNEGSIRDAWYALGTAVRVFQDLSVGLEEPLTSQTPINDLEKDMRRRAFWNLYIWDRFLSLVLGRSPCIPEDHTYRVDLPKMHVLPKNVNNVNAPDVFIERILQAKLSKFCFATVTQKPANSEIYNPSYVEEVYERLCHEFLAQLPPVLDLNDPDLQWDHQFPMLPRQRQMLRISVFAVLCQLFQPLLHLTLEQSQAMPQYKQDLIWTHRTQLVRAAICLLESVSRLHELMGGHRARFFLLSFFTFEPAMLLAICLISAAPSHKVLIQARAQNKRNSIFRDMAFSTLHGMPRSAVTAAHCRSHIEKAVERLTTLQDANVIAKIGMQKLHEVLARIDTLPSSTEHFSSAADQRAQDEMNSHQASTNSWLGFELVQDVTHNDTMLQTYPALSGMEPPVTSPSKAIPQFRGEEGLQWSMPNGPVNHNPRNSRDSMPLCPSLSSGELGTSPDFSSSGLRSGPSDPGWSQSAPRPTLFEVDLDNVTLEEWPNLFNGD</sequence>
<keyword evidence="3" id="KW-0539">Nucleus</keyword>
<dbReference type="InterPro" id="IPR007219">
    <property type="entry name" value="XnlR_reg_dom"/>
</dbReference>
<protein>
    <recommendedName>
        <fullName evidence="5">Zn(2)-C6 fungal-type domain-containing protein</fullName>
    </recommendedName>
</protein>
<feature type="compositionally biased region" description="Low complexity" evidence="4">
    <location>
        <begin position="73"/>
        <end position="88"/>
    </location>
</feature>
<evidence type="ECO:0000313" key="6">
    <source>
        <dbReference type="EMBL" id="KAF2233368.1"/>
    </source>
</evidence>
<reference evidence="6" key="1">
    <citation type="journal article" date="2020" name="Stud. Mycol.">
        <title>101 Dothideomycetes genomes: a test case for predicting lifestyles and emergence of pathogens.</title>
        <authorList>
            <person name="Haridas S."/>
            <person name="Albert R."/>
            <person name="Binder M."/>
            <person name="Bloem J."/>
            <person name="Labutti K."/>
            <person name="Salamov A."/>
            <person name="Andreopoulos B."/>
            <person name="Baker S."/>
            <person name="Barry K."/>
            <person name="Bills G."/>
            <person name="Bluhm B."/>
            <person name="Cannon C."/>
            <person name="Castanera R."/>
            <person name="Culley D."/>
            <person name="Daum C."/>
            <person name="Ezra D."/>
            <person name="Gonzalez J."/>
            <person name="Henrissat B."/>
            <person name="Kuo A."/>
            <person name="Liang C."/>
            <person name="Lipzen A."/>
            <person name="Lutzoni F."/>
            <person name="Magnuson J."/>
            <person name="Mondo S."/>
            <person name="Nolan M."/>
            <person name="Ohm R."/>
            <person name="Pangilinan J."/>
            <person name="Park H.-J."/>
            <person name="Ramirez L."/>
            <person name="Alfaro M."/>
            <person name="Sun H."/>
            <person name="Tritt A."/>
            <person name="Yoshinaga Y."/>
            <person name="Zwiers L.-H."/>
            <person name="Turgeon B."/>
            <person name="Goodwin S."/>
            <person name="Spatafora J."/>
            <person name="Crous P."/>
            <person name="Grigoriev I."/>
        </authorList>
    </citation>
    <scope>NUCLEOTIDE SEQUENCE</scope>
    <source>
        <strain evidence="6">Tuck. ex Michener</strain>
    </source>
</reference>
<dbReference type="PANTHER" id="PTHR31001">
    <property type="entry name" value="UNCHARACTERIZED TRANSCRIPTIONAL REGULATORY PROTEIN"/>
    <property type="match status" value="1"/>
</dbReference>
<dbReference type="Gene3D" id="4.10.240.10">
    <property type="entry name" value="Zn(2)-C6 fungal-type DNA-binding domain"/>
    <property type="match status" value="1"/>
</dbReference>
<evidence type="ECO:0000259" key="5">
    <source>
        <dbReference type="PROSITE" id="PS50048"/>
    </source>
</evidence>
<dbReference type="SMART" id="SM00906">
    <property type="entry name" value="Fungal_trans"/>
    <property type="match status" value="1"/>
</dbReference>
<evidence type="ECO:0000256" key="1">
    <source>
        <dbReference type="ARBA" id="ARBA00004123"/>
    </source>
</evidence>
<feature type="domain" description="Zn(2)-C6 fungal-type" evidence="5">
    <location>
        <begin position="13"/>
        <end position="44"/>
    </location>
</feature>
<dbReference type="Pfam" id="PF04082">
    <property type="entry name" value="Fungal_trans"/>
    <property type="match status" value="1"/>
</dbReference>
<dbReference type="PANTHER" id="PTHR31001:SF87">
    <property type="entry name" value="COL-21"/>
    <property type="match status" value="1"/>
</dbReference>
<dbReference type="Pfam" id="PF00172">
    <property type="entry name" value="Zn_clus"/>
    <property type="match status" value="1"/>
</dbReference>
<keyword evidence="2" id="KW-0479">Metal-binding</keyword>
<dbReference type="GO" id="GO:0003677">
    <property type="term" value="F:DNA binding"/>
    <property type="evidence" value="ECO:0007669"/>
    <property type="project" value="InterPro"/>
</dbReference>
<feature type="compositionally biased region" description="Polar residues" evidence="4">
    <location>
        <begin position="714"/>
        <end position="731"/>
    </location>
</feature>
<proteinExistence type="predicted"/>
<dbReference type="OrthoDB" id="5344325at2759"/>
<evidence type="ECO:0000313" key="7">
    <source>
        <dbReference type="Proteomes" id="UP000800092"/>
    </source>
</evidence>
<evidence type="ECO:0000256" key="3">
    <source>
        <dbReference type="ARBA" id="ARBA00023242"/>
    </source>
</evidence>
<dbReference type="CDD" id="cd12148">
    <property type="entry name" value="fungal_TF_MHR"/>
    <property type="match status" value="1"/>
</dbReference>
<evidence type="ECO:0000256" key="2">
    <source>
        <dbReference type="ARBA" id="ARBA00022723"/>
    </source>
</evidence>
<dbReference type="InterPro" id="IPR001138">
    <property type="entry name" value="Zn2Cys6_DnaBD"/>
</dbReference>
<dbReference type="PROSITE" id="PS50048">
    <property type="entry name" value="ZN2_CY6_FUNGAL_2"/>
    <property type="match status" value="1"/>
</dbReference>
<comment type="subcellular location">
    <subcellularLocation>
        <location evidence="1">Nucleus</location>
    </subcellularLocation>
</comment>
<dbReference type="GO" id="GO:0005634">
    <property type="term" value="C:nucleus"/>
    <property type="evidence" value="ECO:0007669"/>
    <property type="project" value="UniProtKB-SubCell"/>
</dbReference>
<name>A0A6A6H6C0_VIRVR</name>
<dbReference type="Proteomes" id="UP000800092">
    <property type="component" value="Unassembled WGS sequence"/>
</dbReference>
<organism evidence="6 7">
    <name type="scientific">Viridothelium virens</name>
    <name type="common">Speckled blister lichen</name>
    <name type="synonym">Trypethelium virens</name>
    <dbReference type="NCBI Taxonomy" id="1048519"/>
    <lineage>
        <taxon>Eukaryota</taxon>
        <taxon>Fungi</taxon>
        <taxon>Dikarya</taxon>
        <taxon>Ascomycota</taxon>
        <taxon>Pezizomycotina</taxon>
        <taxon>Dothideomycetes</taxon>
        <taxon>Dothideomycetes incertae sedis</taxon>
        <taxon>Trypetheliales</taxon>
        <taxon>Trypetheliaceae</taxon>
        <taxon>Viridothelium</taxon>
    </lineage>
</organism>
<dbReference type="SMART" id="SM00066">
    <property type="entry name" value="GAL4"/>
    <property type="match status" value="1"/>
</dbReference>
<dbReference type="GO" id="GO:0000981">
    <property type="term" value="F:DNA-binding transcription factor activity, RNA polymerase II-specific"/>
    <property type="evidence" value="ECO:0007669"/>
    <property type="project" value="InterPro"/>
</dbReference>
<dbReference type="EMBL" id="ML991807">
    <property type="protein sequence ID" value="KAF2233368.1"/>
    <property type="molecule type" value="Genomic_DNA"/>
</dbReference>
<dbReference type="InterPro" id="IPR036864">
    <property type="entry name" value="Zn2-C6_fun-type_DNA-bd_sf"/>
</dbReference>
<feature type="region of interest" description="Disordered" evidence="4">
    <location>
        <begin position="53"/>
        <end position="94"/>
    </location>
</feature>
<accession>A0A6A6H6C0</accession>
<gene>
    <name evidence="6" type="ORF">EV356DRAFT_207909</name>
</gene>
<dbReference type="GO" id="GO:0008270">
    <property type="term" value="F:zinc ion binding"/>
    <property type="evidence" value="ECO:0007669"/>
    <property type="project" value="InterPro"/>
</dbReference>